<dbReference type="AlphaFoldDB" id="A0A0B2V503"/>
<evidence type="ECO:0000313" key="8">
    <source>
        <dbReference type="Proteomes" id="UP000031036"/>
    </source>
</evidence>
<dbReference type="SMART" id="SM00739">
    <property type="entry name" value="KOW"/>
    <property type="match status" value="1"/>
</dbReference>
<proteinExistence type="inferred from homology"/>
<dbReference type="EMBL" id="JPKZ01002486">
    <property type="protein sequence ID" value="KHN76564.1"/>
    <property type="molecule type" value="Genomic_DNA"/>
</dbReference>
<dbReference type="PROSITE" id="PS01108">
    <property type="entry name" value="RIBOSOMAL_L24"/>
    <property type="match status" value="1"/>
</dbReference>
<sequence>MRLSDVRVVRAVRRVYAELDYARHMPKEYVERMKRIVPKKIYANRFGAPAVIRWTLHPDDYVSSSKRPWEQEELQKSMKRADMYHSAQLRGKFFELRHKRLERIPDEEWTIFRGDVVQVMVGEDKGKQGTVSHVIKECNSVFVDGMHTILEEEVKDAKQVGLKKMMRWKEQPLDASKQEVMLVDPNDNEPCTAKWVLNDAGDEYIRISERSGYEIPVPSRAAVTYDYLKPENYIEVEGKDTPANLVLQQTYMPKLMSFEEQVMHEMGIKEDRKRKPTYWY</sequence>
<dbReference type="InterPro" id="IPR014722">
    <property type="entry name" value="Rib_uL2_dom2"/>
</dbReference>
<dbReference type="InterPro" id="IPR041988">
    <property type="entry name" value="Ribosomal_uL24_KOW"/>
</dbReference>
<dbReference type="Gene3D" id="2.30.30.30">
    <property type="match status" value="1"/>
</dbReference>
<comment type="similarity">
    <text evidence="1">Belongs to the universal ribosomal protein uL24 family.</text>
</comment>
<dbReference type="GO" id="GO:0006412">
    <property type="term" value="P:translation"/>
    <property type="evidence" value="ECO:0007669"/>
    <property type="project" value="InterPro"/>
</dbReference>
<evidence type="ECO:0000256" key="5">
    <source>
        <dbReference type="ARBA" id="ARBA00035357"/>
    </source>
</evidence>
<dbReference type="GO" id="GO:1990904">
    <property type="term" value="C:ribonucleoprotein complex"/>
    <property type="evidence" value="ECO:0007669"/>
    <property type="project" value="UniProtKB-KW"/>
</dbReference>
<organism evidence="7 8">
    <name type="scientific">Toxocara canis</name>
    <name type="common">Canine roundworm</name>
    <dbReference type="NCBI Taxonomy" id="6265"/>
    <lineage>
        <taxon>Eukaryota</taxon>
        <taxon>Metazoa</taxon>
        <taxon>Ecdysozoa</taxon>
        <taxon>Nematoda</taxon>
        <taxon>Chromadorea</taxon>
        <taxon>Rhabditida</taxon>
        <taxon>Spirurina</taxon>
        <taxon>Ascaridomorpha</taxon>
        <taxon>Ascaridoidea</taxon>
        <taxon>Toxocaridae</taxon>
        <taxon>Toxocara</taxon>
    </lineage>
</organism>
<dbReference type="InterPro" id="IPR003256">
    <property type="entry name" value="Ribosomal_uL24"/>
</dbReference>
<keyword evidence="8" id="KW-1185">Reference proteome</keyword>
<feature type="domain" description="KOW" evidence="6">
    <location>
        <begin position="110"/>
        <end position="137"/>
    </location>
</feature>
<evidence type="ECO:0000313" key="7">
    <source>
        <dbReference type="EMBL" id="KHN76564.1"/>
    </source>
</evidence>
<dbReference type="Pfam" id="PF17136">
    <property type="entry name" value="ribosomal_L24"/>
    <property type="match status" value="1"/>
</dbReference>
<dbReference type="OrthoDB" id="262547at2759"/>
<dbReference type="SUPFAM" id="SSF50104">
    <property type="entry name" value="Translation proteins SH3-like domain"/>
    <property type="match status" value="1"/>
</dbReference>
<dbReference type="InterPro" id="IPR005824">
    <property type="entry name" value="KOW"/>
</dbReference>
<accession>A0A0B2V503</accession>
<gene>
    <name evidence="7" type="primary">mrpl-24</name>
    <name evidence="7" type="ORF">Tcan_11476</name>
</gene>
<protein>
    <recommendedName>
        <fullName evidence="4">Large ribosomal subunit protein uL24m</fullName>
    </recommendedName>
    <alternativeName>
        <fullName evidence="5">39S ribosomal protein L24, mitochondrial</fullName>
    </alternativeName>
</protein>
<evidence type="ECO:0000256" key="1">
    <source>
        <dbReference type="ARBA" id="ARBA00010618"/>
    </source>
</evidence>
<name>A0A0B2V503_TOXCA</name>
<dbReference type="Proteomes" id="UP000031036">
    <property type="component" value="Unassembled WGS sequence"/>
</dbReference>
<dbReference type="InterPro" id="IPR005825">
    <property type="entry name" value="Ribosomal_uL24_CS"/>
</dbReference>
<dbReference type="InterPro" id="IPR008991">
    <property type="entry name" value="Translation_prot_SH3-like_sf"/>
</dbReference>
<dbReference type="InterPro" id="IPR057264">
    <property type="entry name" value="Ribosomal_uL24_C"/>
</dbReference>
<reference evidence="7 8" key="1">
    <citation type="submission" date="2014-11" db="EMBL/GenBank/DDBJ databases">
        <title>Genetic blueprint of the zoonotic pathogen Toxocara canis.</title>
        <authorList>
            <person name="Zhu X.-Q."/>
            <person name="Korhonen P.K."/>
            <person name="Cai H."/>
            <person name="Young N.D."/>
            <person name="Nejsum P."/>
            <person name="von Samson-Himmelstjerna G."/>
            <person name="Boag P.R."/>
            <person name="Tan P."/>
            <person name="Li Q."/>
            <person name="Min J."/>
            <person name="Yang Y."/>
            <person name="Wang X."/>
            <person name="Fang X."/>
            <person name="Hall R.S."/>
            <person name="Hofmann A."/>
            <person name="Sternberg P.W."/>
            <person name="Jex A.R."/>
            <person name="Gasser R.B."/>
        </authorList>
    </citation>
    <scope>NUCLEOTIDE SEQUENCE [LARGE SCALE GENOMIC DNA]</scope>
    <source>
        <strain evidence="7">PN_DK_2014</strain>
    </source>
</reference>
<keyword evidence="3" id="KW-0687">Ribonucleoprotein</keyword>
<evidence type="ECO:0000259" key="6">
    <source>
        <dbReference type="SMART" id="SM00739"/>
    </source>
</evidence>
<dbReference type="Pfam" id="PF00467">
    <property type="entry name" value="KOW"/>
    <property type="match status" value="1"/>
</dbReference>
<evidence type="ECO:0000256" key="3">
    <source>
        <dbReference type="ARBA" id="ARBA00023274"/>
    </source>
</evidence>
<dbReference type="CDD" id="cd06089">
    <property type="entry name" value="KOW_RPL26"/>
    <property type="match status" value="1"/>
</dbReference>
<dbReference type="GO" id="GO:0005840">
    <property type="term" value="C:ribosome"/>
    <property type="evidence" value="ECO:0007669"/>
    <property type="project" value="UniProtKB-KW"/>
</dbReference>
<dbReference type="STRING" id="6265.A0A0B2V503"/>
<evidence type="ECO:0000256" key="2">
    <source>
        <dbReference type="ARBA" id="ARBA00022980"/>
    </source>
</evidence>
<comment type="caution">
    <text evidence="7">The sequence shown here is derived from an EMBL/GenBank/DDBJ whole genome shotgun (WGS) entry which is preliminary data.</text>
</comment>
<dbReference type="GO" id="GO:0003723">
    <property type="term" value="F:RNA binding"/>
    <property type="evidence" value="ECO:0007669"/>
    <property type="project" value="InterPro"/>
</dbReference>
<dbReference type="PANTHER" id="PTHR12903">
    <property type="entry name" value="MITOCHONDRIAL RIBOSOMAL PROTEIN L24"/>
    <property type="match status" value="1"/>
</dbReference>
<dbReference type="GO" id="GO:0003735">
    <property type="term" value="F:structural constituent of ribosome"/>
    <property type="evidence" value="ECO:0007669"/>
    <property type="project" value="InterPro"/>
</dbReference>
<dbReference type="OMA" id="WTLHPDD"/>
<evidence type="ECO:0000256" key="4">
    <source>
        <dbReference type="ARBA" id="ARBA00035283"/>
    </source>
</evidence>
<keyword evidence="2 7" id="KW-0689">Ribosomal protein</keyword>